<feature type="compositionally biased region" description="Basic and acidic residues" evidence="2">
    <location>
        <begin position="693"/>
        <end position="720"/>
    </location>
</feature>
<protein>
    <submittedName>
        <fullName evidence="5">Outer membrane autotransporter barrel domain-containing protein</fullName>
    </submittedName>
</protein>
<evidence type="ECO:0000313" key="6">
    <source>
        <dbReference type="Proteomes" id="UP000189632"/>
    </source>
</evidence>
<dbReference type="SMART" id="SM00869">
    <property type="entry name" value="Autotransporter"/>
    <property type="match status" value="1"/>
</dbReference>
<keyword evidence="6" id="KW-1185">Reference proteome</keyword>
<dbReference type="InterPro" id="IPR005546">
    <property type="entry name" value="Autotransporte_beta"/>
</dbReference>
<dbReference type="GO" id="GO:0019867">
    <property type="term" value="C:outer membrane"/>
    <property type="evidence" value="ECO:0007669"/>
    <property type="project" value="InterPro"/>
</dbReference>
<gene>
    <name evidence="5" type="ORF">BBC0122_019340</name>
</gene>
<evidence type="ECO:0000256" key="1">
    <source>
        <dbReference type="ARBA" id="ARBA00022729"/>
    </source>
</evidence>
<dbReference type="SUPFAM" id="SSF51126">
    <property type="entry name" value="Pectin lyase-like"/>
    <property type="match status" value="1"/>
</dbReference>
<evidence type="ECO:0000313" key="5">
    <source>
        <dbReference type="EMBL" id="AQT48028.1"/>
    </source>
</evidence>
<dbReference type="AlphaFoldDB" id="A0A1U9MJW6"/>
<dbReference type="InterPro" id="IPR051551">
    <property type="entry name" value="Autotransporter_adhesion"/>
</dbReference>
<dbReference type="NCBIfam" id="TIGR01414">
    <property type="entry name" value="autotrans_barl"/>
    <property type="match status" value="1"/>
</dbReference>
<feature type="domain" description="Autotransporter" evidence="4">
    <location>
        <begin position="780"/>
        <end position="1060"/>
    </location>
</feature>
<keyword evidence="3" id="KW-1133">Transmembrane helix</keyword>
<feature type="transmembrane region" description="Helical" evidence="3">
    <location>
        <begin position="58"/>
        <end position="77"/>
    </location>
</feature>
<dbReference type="EMBL" id="CP015625">
    <property type="protein sequence ID" value="AQT48028.1"/>
    <property type="molecule type" value="Genomic_DNA"/>
</dbReference>
<dbReference type="InterPro" id="IPR043990">
    <property type="entry name" value="AC_1"/>
</dbReference>
<dbReference type="Gene3D" id="2.40.128.130">
    <property type="entry name" value="Autotransporter beta-domain"/>
    <property type="match status" value="1"/>
</dbReference>
<dbReference type="PROSITE" id="PS51208">
    <property type="entry name" value="AUTOTRANSPORTER"/>
    <property type="match status" value="1"/>
</dbReference>
<keyword evidence="1" id="KW-0732">Signal</keyword>
<dbReference type="Pfam" id="PF18883">
    <property type="entry name" value="AC_1"/>
    <property type="match status" value="1"/>
</dbReference>
<evidence type="ECO:0000256" key="3">
    <source>
        <dbReference type="SAM" id="Phobius"/>
    </source>
</evidence>
<keyword evidence="3" id="KW-0472">Membrane</keyword>
<evidence type="ECO:0000259" key="4">
    <source>
        <dbReference type="PROSITE" id="PS51208"/>
    </source>
</evidence>
<keyword evidence="3" id="KW-0812">Transmembrane</keyword>
<dbReference type="Pfam" id="PF03797">
    <property type="entry name" value="Autotransporter"/>
    <property type="match status" value="1"/>
</dbReference>
<dbReference type="PANTHER" id="PTHR35037:SF3">
    <property type="entry name" value="C-TERMINAL REGION OF AIDA-LIKE PROTEIN"/>
    <property type="match status" value="1"/>
</dbReference>
<evidence type="ECO:0000256" key="2">
    <source>
        <dbReference type="SAM" id="MobiDB-lite"/>
    </source>
</evidence>
<dbReference type="InterPro" id="IPR036709">
    <property type="entry name" value="Autotransporte_beta_dom_sf"/>
</dbReference>
<dbReference type="NCBIfam" id="TIGR02601">
    <property type="entry name" value="autotrns_rpt"/>
    <property type="match status" value="2"/>
</dbReference>
<dbReference type="Gene3D" id="2.160.20.20">
    <property type="match status" value="1"/>
</dbReference>
<dbReference type="CDD" id="cd01344">
    <property type="entry name" value="PL2_Passenger_AT"/>
    <property type="match status" value="1"/>
</dbReference>
<dbReference type="InterPro" id="IPR012332">
    <property type="entry name" value="Autotransporter_pectin_lyase_C"/>
</dbReference>
<dbReference type="Proteomes" id="UP000189632">
    <property type="component" value="Chromosome"/>
</dbReference>
<dbReference type="InterPro" id="IPR013425">
    <property type="entry name" value="Autotrns_rpt"/>
</dbReference>
<name>A0A1U9MJW6_9HYPH</name>
<dbReference type="PANTHER" id="PTHR35037">
    <property type="entry name" value="C-TERMINAL REGION OF AIDA-LIKE PROTEIN"/>
    <property type="match status" value="1"/>
</dbReference>
<dbReference type="RefSeq" id="WP_188318037.1">
    <property type="nucleotide sequence ID" value="NZ_CAXUOT020000003.1"/>
</dbReference>
<proteinExistence type="predicted"/>
<dbReference type="SUPFAM" id="SSF103515">
    <property type="entry name" value="Autotransporter"/>
    <property type="match status" value="1"/>
</dbReference>
<dbReference type="InterPro" id="IPR006315">
    <property type="entry name" value="OM_autotransptr_brl_dom"/>
</dbReference>
<reference evidence="5 6" key="1">
    <citation type="submission" date="2016-11" db="EMBL/GenBank/DDBJ databases">
        <title>Comparative genomics of Bartonella apis.</title>
        <authorList>
            <person name="Engel P."/>
        </authorList>
    </citation>
    <scope>NUCLEOTIDE SEQUENCE [LARGE SCALE GENOMIC DNA]</scope>
    <source>
        <strain evidence="5 6">BBC0122</strain>
    </source>
</reference>
<feature type="region of interest" description="Disordered" evidence="2">
    <location>
        <begin position="692"/>
        <end position="731"/>
    </location>
</feature>
<organism evidence="5 6">
    <name type="scientific">Bartonella choladocola</name>
    <dbReference type="NCBI Taxonomy" id="2750995"/>
    <lineage>
        <taxon>Bacteria</taxon>
        <taxon>Pseudomonadati</taxon>
        <taxon>Pseudomonadota</taxon>
        <taxon>Alphaproteobacteria</taxon>
        <taxon>Hyphomicrobiales</taxon>
        <taxon>Bartonellaceae</taxon>
        <taxon>Bartonella</taxon>
    </lineage>
</organism>
<dbReference type="KEGG" id="bapi:BBC0122_019340"/>
<dbReference type="Pfam" id="PF12951">
    <property type="entry name" value="PATR"/>
    <property type="match status" value="2"/>
</dbReference>
<dbReference type="InterPro" id="IPR011050">
    <property type="entry name" value="Pectin_lyase_fold/virulence"/>
</dbReference>
<sequence>MINVCLGCHAANMTTRLPTSPNVQSKKEWFSMLSRNQYDYQCAFLRTQRRLSRFYKSLLLSGTTILLGFINIGYASAYCFDKTPCTAGETINVEEADHYSAMKNPEWYFDEKAVVNLNVAHSVNAGAYLVPERSTINFNTASAFSNGRLFSRGYNNFNLNASNSVTGGLLEFGLGDKIYVTAENAVNGGLIKIGSNSTTDLQPQLFIDSRNAFGQNAKLLMQPWSILNIRAENGIGAGEITTQGWSTINVNASHGIIGGNWFIGGVLNANTPYSIMGGKFIFENFGYLDIHSEYAIGGGEVWLNNNTLRLEKENSIFGGTQYVRGYFIVNETNAVTGGHQILHSGEYRIFAENGTTNNVRVTFAGKDDTTKSTATIGLFESTVFGSINSYDGSGKIYNWTEIKKPVTLTIDGSLLGDSYFSGQIIGFPKRNEDLRLVLEGGKKLTLTGENTYGLGTVINSGTLSIGDGNNTGSIIGDVLNNDRLVFNRSDDIGFDGAISGRGSLEKRGIGSLTLNAQNIYTGATNINNGTLKAGNIDIFKNSSNITVAKNSVFDLNNYDQTVNALTNNGFVYFGSKPGTILTIQGNYTGNEGTLVFNTVLGDDKSLTDKMTINGDTSGKSYIDVINHGGIGGLTNEGIKLITVGGRSNGDFKLVSDYQFNNQPTVVVGAYGYQLFKGSNVNGDDGNWYLRSNLYDEKPDPNPKPKPKPEPEPDPDPEVKPTPDLSRPTQQKYKPIYQPGVPIYEGYLHSLQQMNVVGTLRERIGARYNSLLGIADFDIDNAANAMGFWMRSEGSFNQAQPSSKTGYSSESNIFKFQAGIDGDLWENDEGVLIGGIAYHHVDSDTNIQSLYGDGDIKSRSNGIGASLTWLGNDNLYVDAQMQYSWYKSNLKSDLAKKTLIKDNHAFGQVYSIEVGKSYHLNDSWSLTPQAQLSYSMIDLDSFQDVWNTAINDSKSRNLRGRYAIALDWHDQWQGAGGTIDSLHIFGIANVYNEFLDGNGLKVDDLKLTDSSSNVWGGIGIGADYKWDDKYSVFGQVSFDGDFKAPSQNNGFKGNVGFTLKW</sequence>
<accession>A0A1U9MJW6</accession>